<feature type="compositionally biased region" description="Acidic residues" evidence="1">
    <location>
        <begin position="165"/>
        <end position="186"/>
    </location>
</feature>
<dbReference type="EMBL" id="HBIX01027878">
    <property type="protein sequence ID" value="CAE0726070.1"/>
    <property type="molecule type" value="Transcribed_RNA"/>
</dbReference>
<evidence type="ECO:0000259" key="2">
    <source>
        <dbReference type="Pfam" id="PF07727"/>
    </source>
</evidence>
<feature type="compositionally biased region" description="Acidic residues" evidence="1">
    <location>
        <begin position="102"/>
        <end position="117"/>
    </location>
</feature>
<dbReference type="PANTHER" id="PTHR11439">
    <property type="entry name" value="GAG-POL-RELATED RETROTRANSPOSON"/>
    <property type="match status" value="1"/>
</dbReference>
<reference evidence="3" key="1">
    <citation type="submission" date="2021-01" db="EMBL/GenBank/DDBJ databases">
        <authorList>
            <person name="Corre E."/>
            <person name="Pelletier E."/>
            <person name="Niang G."/>
            <person name="Scheremetjew M."/>
            <person name="Finn R."/>
            <person name="Kale V."/>
            <person name="Holt S."/>
            <person name="Cochrane G."/>
            <person name="Meng A."/>
            <person name="Brown T."/>
            <person name="Cohen L."/>
        </authorList>
    </citation>
    <scope>NUCLEOTIDE SEQUENCE</scope>
    <source>
        <strain evidence="3">10249 10 AB</strain>
    </source>
</reference>
<sequence length="819" mass="92064">MQRNSVHRVIGLNKRPIPMTQITIDTINKQAGDEGQPDGLVFGDINNLTTINDLEPVKNVDPDFDDDDADDRSYVTSDDVSMEGDHELDPDVIPMETHELSDNEETEEDSGVLESTEEAATTDTDSGVLESADEEDTASHIEDDDIVDSDTLADEDDSAHHEDGNTDPDMIEDEPSIAGPDSDESQTEPTMIPEQGPDFSHLNGPYWAMGDEARTDYCLSIIRDYGNVESTLSTPQYGFEKGLKVFGKEGYKATIAELEENLLGKNVINMLSPKKVTWDMFKMSLAYLMFLKRKREGKIKGRGCADGRPQREYITKLESSAPTVKVHALFISCMIDAIEGRSVAITDIPGAFLSADWPKSAPPCYLKFEGIMVDLICQIVPAYRKLIKYSGKRDRHGKQRRWLVGKVTKAIYGTLLGAILFYKKLRKELEALGFEVNDYDECTFNKMVDGTQFTIQFHVDDLKLSHLKQQRIDEIINALNAIFGKQKKMSASYGKIHEYLGMTIDWSEPGMVKFTMYNYLEDILAEAPDDMDGTDVTPATVYLFQVDLDSPLLDDTLADLFHRLTARFLHAAKRARPDIQVAVSFLCKRVDAPNEGDYKKLRRLVRYVRATIHIPLVLGWDESGNIVWSIDASFAVHMNMKSHTGYCMTMGRGAAVSGSTTQTITTRSSTEAELVGLDDGTGFIEWTSRFCKAQVKDYPDDHPLKQLGCKNLVKQDNTSTIKMAKGGRRTCGKRTRSIDIRYFYITERINDGLIMMSYCPTKAMVSDYLSKPTQGSLFRLHRNAIMGITSEEYDRYELEYAAAKRRYREGMYGTPVESA</sequence>
<feature type="compositionally biased region" description="Acidic residues" evidence="1">
    <location>
        <begin position="131"/>
        <end position="157"/>
    </location>
</feature>
<dbReference type="CDD" id="cd09272">
    <property type="entry name" value="RNase_HI_RT_Ty1"/>
    <property type="match status" value="1"/>
</dbReference>
<dbReference type="InterPro" id="IPR013103">
    <property type="entry name" value="RVT_2"/>
</dbReference>
<protein>
    <recommendedName>
        <fullName evidence="2">Reverse transcriptase Ty1/copia-type domain-containing protein</fullName>
    </recommendedName>
</protein>
<accession>A0A7S4AT40</accession>
<feature type="domain" description="Reverse transcriptase Ty1/copia-type" evidence="2">
    <location>
        <begin position="404"/>
        <end position="527"/>
    </location>
</feature>
<feature type="region of interest" description="Disordered" evidence="1">
    <location>
        <begin position="55"/>
        <end position="202"/>
    </location>
</feature>
<proteinExistence type="predicted"/>
<dbReference type="AlphaFoldDB" id="A0A7S4AT40"/>
<evidence type="ECO:0000256" key="1">
    <source>
        <dbReference type="SAM" id="MobiDB-lite"/>
    </source>
</evidence>
<gene>
    <name evidence="3" type="ORF">PAUS00366_LOCUS18827</name>
</gene>
<evidence type="ECO:0000313" key="3">
    <source>
        <dbReference type="EMBL" id="CAE0726070.1"/>
    </source>
</evidence>
<organism evidence="3">
    <name type="scientific">Pseudo-nitzschia australis</name>
    <dbReference type="NCBI Taxonomy" id="44445"/>
    <lineage>
        <taxon>Eukaryota</taxon>
        <taxon>Sar</taxon>
        <taxon>Stramenopiles</taxon>
        <taxon>Ochrophyta</taxon>
        <taxon>Bacillariophyta</taxon>
        <taxon>Bacillariophyceae</taxon>
        <taxon>Bacillariophycidae</taxon>
        <taxon>Bacillariales</taxon>
        <taxon>Bacillariaceae</taxon>
        <taxon>Pseudo-nitzschia</taxon>
    </lineage>
</organism>
<dbReference type="PANTHER" id="PTHR11439:SF483">
    <property type="entry name" value="PEPTIDE SYNTHASE GLIP-LIKE, PUTATIVE (AFU_ORTHOLOGUE AFUA_3G12920)-RELATED"/>
    <property type="match status" value="1"/>
</dbReference>
<dbReference type="Pfam" id="PF07727">
    <property type="entry name" value="RVT_2"/>
    <property type="match status" value="1"/>
</dbReference>
<name>A0A7S4AT40_9STRA</name>